<keyword evidence="3" id="KW-1185">Reference proteome</keyword>
<evidence type="ECO:0000313" key="2">
    <source>
        <dbReference type="EMBL" id="RFU31681.1"/>
    </source>
</evidence>
<evidence type="ECO:0000313" key="3">
    <source>
        <dbReference type="Proteomes" id="UP000258309"/>
    </source>
</evidence>
<reference evidence="2 3" key="1">
    <citation type="submission" date="2018-05" db="EMBL/GenBank/DDBJ databases">
        <title>Draft genome sequence of Scytalidium lignicola DSM 105466, a ubiquitous saprotrophic fungus.</title>
        <authorList>
            <person name="Buettner E."/>
            <person name="Gebauer A.M."/>
            <person name="Hofrichter M."/>
            <person name="Liers C."/>
            <person name="Kellner H."/>
        </authorList>
    </citation>
    <scope>NUCLEOTIDE SEQUENCE [LARGE SCALE GENOMIC DNA]</scope>
    <source>
        <strain evidence="2 3">DSM 105466</strain>
    </source>
</reference>
<accession>A0A3E2HF22</accession>
<feature type="region of interest" description="Disordered" evidence="1">
    <location>
        <begin position="119"/>
        <end position="140"/>
    </location>
</feature>
<protein>
    <submittedName>
        <fullName evidence="2">Uncharacterized protein</fullName>
    </submittedName>
</protein>
<dbReference type="OrthoDB" id="5428623at2759"/>
<evidence type="ECO:0000256" key="1">
    <source>
        <dbReference type="SAM" id="MobiDB-lite"/>
    </source>
</evidence>
<comment type="caution">
    <text evidence="2">The sequence shown here is derived from an EMBL/GenBank/DDBJ whole genome shotgun (WGS) entry which is preliminary data.</text>
</comment>
<name>A0A3E2HF22_SCYLI</name>
<dbReference type="Proteomes" id="UP000258309">
    <property type="component" value="Unassembled WGS sequence"/>
</dbReference>
<feature type="compositionally biased region" description="Polar residues" evidence="1">
    <location>
        <begin position="119"/>
        <end position="131"/>
    </location>
</feature>
<proteinExistence type="predicted"/>
<feature type="non-terminal residue" evidence="2">
    <location>
        <position position="265"/>
    </location>
</feature>
<dbReference type="EMBL" id="NCSJ02000070">
    <property type="protein sequence ID" value="RFU31681.1"/>
    <property type="molecule type" value="Genomic_DNA"/>
</dbReference>
<sequence length="265" mass="29202">MPNSSRTSVPVVLQATPDLLNEFRQGFSIVLQRIFPIAFFLIDFASESEQCMRLENYPEVYQNLRANPEVRADLEEWLTPGGKPAYMIVGLLIWKDASFEETVTQDSSLTGKAKVPVASASTKAHTGTSTGAGDPAHEATKKEARQVMSKGTLKGQSIFAFEYKAVRRRPYSLFGDTTPKTVENYGPRVSGDKLFAGTDDLETELIDKDIGLEMDEDESMWTDALGDSAPSEEEFGDMILAFHADAKAPEPNLHTQPISAQLKAF</sequence>
<dbReference type="AlphaFoldDB" id="A0A3E2HF22"/>
<gene>
    <name evidence="2" type="ORF">B7463_g4644</name>
</gene>
<organism evidence="2 3">
    <name type="scientific">Scytalidium lignicola</name>
    <name type="common">Hyphomycete</name>
    <dbReference type="NCBI Taxonomy" id="5539"/>
    <lineage>
        <taxon>Eukaryota</taxon>
        <taxon>Fungi</taxon>
        <taxon>Dikarya</taxon>
        <taxon>Ascomycota</taxon>
        <taxon>Pezizomycotina</taxon>
        <taxon>Leotiomycetes</taxon>
        <taxon>Leotiomycetes incertae sedis</taxon>
        <taxon>Scytalidium</taxon>
    </lineage>
</organism>
<feature type="non-terminal residue" evidence="2">
    <location>
        <position position="1"/>
    </location>
</feature>